<proteinExistence type="inferred from homology"/>
<evidence type="ECO:0000256" key="1">
    <source>
        <dbReference type="ARBA" id="ARBA00010681"/>
    </source>
</evidence>
<protein>
    <recommendedName>
        <fullName evidence="3">Chromophore lyase CpcS/CpeS</fullName>
        <ecNumber evidence="3">4.-.-.-</ecNumber>
    </recommendedName>
</protein>
<dbReference type="EMBL" id="JTHE03000095">
    <property type="protein sequence ID" value="MCM1984429.1"/>
    <property type="molecule type" value="Genomic_DNA"/>
</dbReference>
<evidence type="ECO:0000256" key="2">
    <source>
        <dbReference type="ARBA" id="ARBA00023239"/>
    </source>
</evidence>
<comment type="caution">
    <text evidence="4">The sequence shown here is derived from an EMBL/GenBank/DDBJ whole genome shotgun (WGS) entry which is preliminary data.</text>
</comment>
<dbReference type="Gene3D" id="2.40.128.20">
    <property type="match status" value="1"/>
</dbReference>
<dbReference type="GO" id="GO:0016829">
    <property type="term" value="F:lyase activity"/>
    <property type="evidence" value="ECO:0007669"/>
    <property type="project" value="UniProtKB-KW"/>
</dbReference>
<comment type="similarity">
    <text evidence="1 3">Belongs to the CpcS/CpeS biliprotein lyase family.</text>
</comment>
<dbReference type="HAMAP" id="MF_01459">
    <property type="entry name" value="Chrphore_lyase_CpxS"/>
    <property type="match status" value="1"/>
</dbReference>
<evidence type="ECO:0000313" key="5">
    <source>
        <dbReference type="Proteomes" id="UP000031561"/>
    </source>
</evidence>
<evidence type="ECO:0000313" key="4">
    <source>
        <dbReference type="EMBL" id="MCM1984429.1"/>
    </source>
</evidence>
<dbReference type="InterPro" id="IPR012674">
    <property type="entry name" value="Calycin"/>
</dbReference>
<dbReference type="Proteomes" id="UP000031561">
    <property type="component" value="Unassembled WGS sequence"/>
</dbReference>
<keyword evidence="5" id="KW-1185">Reference proteome</keyword>
<dbReference type="EC" id="4.-.-.-" evidence="3"/>
<gene>
    <name evidence="3" type="primary">cpcS</name>
    <name evidence="4" type="ORF">QQ91_0016525</name>
</gene>
<reference evidence="4 5" key="1">
    <citation type="journal article" date="2015" name="Genome Announc.">
        <title>Draft Genome Sequence of Filamentous Marine Cyanobacterium Lyngbya confervoides Strain BDU141951.</title>
        <authorList>
            <person name="Chandrababunaidu M.M."/>
            <person name="Sen D."/>
            <person name="Tripathy S."/>
        </authorList>
    </citation>
    <scope>NUCLEOTIDE SEQUENCE [LARGE SCALE GENOMIC DNA]</scope>
    <source>
        <strain evidence="4 5">BDU141951</strain>
    </source>
</reference>
<comment type="function">
    <text evidence="3">Covalently attaches a chromophore to Cys residue(s) of phycobiliproteins.</text>
</comment>
<dbReference type="Pfam" id="PF09367">
    <property type="entry name" value="CpeS"/>
    <property type="match status" value="1"/>
</dbReference>
<dbReference type="AlphaFoldDB" id="A0ABD4T6T6"/>
<dbReference type="InterPro" id="IPR018536">
    <property type="entry name" value="CpcS/CpeS"/>
</dbReference>
<name>A0ABD4T6T6_9CYAN</name>
<accession>A0ABD4T6T6</accession>
<dbReference type="RefSeq" id="WP_166283166.1">
    <property type="nucleotide sequence ID" value="NZ_JTHE03000095.1"/>
</dbReference>
<evidence type="ECO:0000256" key="3">
    <source>
        <dbReference type="HAMAP-Rule" id="MF_01459"/>
    </source>
</evidence>
<dbReference type="GO" id="GO:0017006">
    <property type="term" value="P:protein-tetrapyrrole linkage"/>
    <property type="evidence" value="ECO:0007669"/>
    <property type="project" value="UniProtKB-UniRule"/>
</dbReference>
<organism evidence="4 5">
    <name type="scientific">Lyngbya confervoides BDU141951</name>
    <dbReference type="NCBI Taxonomy" id="1574623"/>
    <lineage>
        <taxon>Bacteria</taxon>
        <taxon>Bacillati</taxon>
        <taxon>Cyanobacteriota</taxon>
        <taxon>Cyanophyceae</taxon>
        <taxon>Oscillatoriophycideae</taxon>
        <taxon>Oscillatoriales</taxon>
        <taxon>Microcoleaceae</taxon>
        <taxon>Lyngbya</taxon>
    </lineage>
</organism>
<keyword evidence="2 3" id="KW-0456">Lyase</keyword>
<sequence>MTFSLSSPARTLDELVIAFFRASEGQWRSQRRYYTLKNNQTEEVTSYITVRYLTPDSQELQTLARLHDLPEGMLLSCGTEVTWESHYDSPSRKPAQGSTLFGARDGLLYRDRGFATPKPIVARFDFRDEHTMRLFTEYDQSSFEEELKLIGHQYRTRQTIISRAGEEQMIGQYLEKRL</sequence>